<dbReference type="SUPFAM" id="SSF48264">
    <property type="entry name" value="Cytochrome P450"/>
    <property type="match status" value="1"/>
</dbReference>
<dbReference type="PRINTS" id="PR00463">
    <property type="entry name" value="EP450I"/>
</dbReference>
<dbReference type="GO" id="GO:0010268">
    <property type="term" value="P:brassinosteroid homeostasis"/>
    <property type="evidence" value="ECO:0007669"/>
    <property type="project" value="TreeGrafter"/>
</dbReference>
<dbReference type="GO" id="GO:0005506">
    <property type="term" value="F:iron ion binding"/>
    <property type="evidence" value="ECO:0007669"/>
    <property type="project" value="InterPro"/>
</dbReference>
<evidence type="ECO:0000256" key="6">
    <source>
        <dbReference type="ARBA" id="ARBA00022989"/>
    </source>
</evidence>
<dbReference type="PANTHER" id="PTHR24286:SF305">
    <property type="entry name" value="CYTOCHROME P450 708A2"/>
    <property type="match status" value="1"/>
</dbReference>
<name>A0A1J3DS50_NOCCA</name>
<evidence type="ECO:0000256" key="1">
    <source>
        <dbReference type="ARBA" id="ARBA00004167"/>
    </source>
</evidence>
<dbReference type="PROSITE" id="PS00086">
    <property type="entry name" value="CYTOCHROME_P450"/>
    <property type="match status" value="1"/>
</dbReference>
<dbReference type="GO" id="GO:0004497">
    <property type="term" value="F:monooxygenase activity"/>
    <property type="evidence" value="ECO:0007669"/>
    <property type="project" value="UniProtKB-KW"/>
</dbReference>
<proteinExistence type="inferred from homology"/>
<evidence type="ECO:0000256" key="10">
    <source>
        <dbReference type="SAM" id="Phobius"/>
    </source>
</evidence>
<evidence type="ECO:0000256" key="4">
    <source>
        <dbReference type="ARBA" id="ARBA00022692"/>
    </source>
</evidence>
<keyword evidence="7 8" id="KW-0408">Iron</keyword>
<gene>
    <name evidence="11" type="ORF">GA_TR16107_c0_g1_i1_g.50934</name>
</gene>
<dbReference type="InterPro" id="IPR036396">
    <property type="entry name" value="Cyt_P450_sf"/>
</dbReference>
<comment type="subcellular location">
    <subcellularLocation>
        <location evidence="1">Membrane</location>
        <topology evidence="1">Single-pass membrane protein</topology>
    </subcellularLocation>
</comment>
<dbReference type="PRINTS" id="PR00385">
    <property type="entry name" value="P450"/>
</dbReference>
<dbReference type="GO" id="GO:0020037">
    <property type="term" value="F:heme binding"/>
    <property type="evidence" value="ECO:0007669"/>
    <property type="project" value="InterPro"/>
</dbReference>
<organism evidence="11">
    <name type="scientific">Noccaea caerulescens</name>
    <name type="common">Alpine penny-cress</name>
    <name type="synonym">Thlaspi caerulescens</name>
    <dbReference type="NCBI Taxonomy" id="107243"/>
    <lineage>
        <taxon>Eukaryota</taxon>
        <taxon>Viridiplantae</taxon>
        <taxon>Streptophyta</taxon>
        <taxon>Embryophyta</taxon>
        <taxon>Tracheophyta</taxon>
        <taxon>Spermatophyta</taxon>
        <taxon>Magnoliopsida</taxon>
        <taxon>eudicotyledons</taxon>
        <taxon>Gunneridae</taxon>
        <taxon>Pentapetalae</taxon>
        <taxon>rosids</taxon>
        <taxon>malvids</taxon>
        <taxon>Brassicales</taxon>
        <taxon>Brassicaceae</taxon>
        <taxon>Coluteocarpeae</taxon>
        <taxon>Noccaea</taxon>
    </lineage>
</organism>
<keyword evidence="9" id="KW-0560">Oxidoreductase</keyword>
<evidence type="ECO:0000256" key="5">
    <source>
        <dbReference type="ARBA" id="ARBA00022723"/>
    </source>
</evidence>
<dbReference type="PANTHER" id="PTHR24286">
    <property type="entry name" value="CYTOCHROME P450 26"/>
    <property type="match status" value="1"/>
</dbReference>
<dbReference type="InterPro" id="IPR017972">
    <property type="entry name" value="Cyt_P450_CS"/>
</dbReference>
<dbReference type="GO" id="GO:0016125">
    <property type="term" value="P:sterol metabolic process"/>
    <property type="evidence" value="ECO:0007669"/>
    <property type="project" value="TreeGrafter"/>
</dbReference>
<dbReference type="CDD" id="cd11043">
    <property type="entry name" value="CYP90-like"/>
    <property type="match status" value="1"/>
</dbReference>
<comment type="similarity">
    <text evidence="2 9">Belongs to the cytochrome P450 family.</text>
</comment>
<evidence type="ECO:0000256" key="9">
    <source>
        <dbReference type="RuleBase" id="RU000461"/>
    </source>
</evidence>
<dbReference type="Pfam" id="PF00067">
    <property type="entry name" value="p450"/>
    <property type="match status" value="1"/>
</dbReference>
<evidence type="ECO:0000256" key="3">
    <source>
        <dbReference type="ARBA" id="ARBA00022617"/>
    </source>
</evidence>
<reference evidence="11" key="1">
    <citation type="submission" date="2016-07" db="EMBL/GenBank/DDBJ databases">
        <title>De novo transcriptome assembly of four accessions of the metal hyperaccumulator plant Noccaea caerulescens.</title>
        <authorList>
            <person name="Blande D."/>
            <person name="Halimaa P."/>
            <person name="Tervahauta A.I."/>
            <person name="Aarts M.G."/>
            <person name="Karenlampi S.O."/>
        </authorList>
    </citation>
    <scope>NUCLEOTIDE SEQUENCE</scope>
</reference>
<dbReference type="EMBL" id="GEVI01010361">
    <property type="protein sequence ID" value="JAU21959.1"/>
    <property type="molecule type" value="Transcribed_RNA"/>
</dbReference>
<comment type="cofactor">
    <cofactor evidence="8">
        <name>heme</name>
        <dbReference type="ChEBI" id="CHEBI:30413"/>
    </cofactor>
</comment>
<dbReference type="GO" id="GO:0016020">
    <property type="term" value="C:membrane"/>
    <property type="evidence" value="ECO:0007669"/>
    <property type="project" value="UniProtKB-SubCell"/>
</dbReference>
<keyword evidence="4 10" id="KW-0812">Transmembrane</keyword>
<dbReference type="GO" id="GO:0016132">
    <property type="term" value="P:brassinosteroid biosynthetic process"/>
    <property type="evidence" value="ECO:0007669"/>
    <property type="project" value="TreeGrafter"/>
</dbReference>
<keyword evidence="3 8" id="KW-0349">Heme</keyword>
<keyword evidence="9" id="KW-0503">Monooxygenase</keyword>
<evidence type="ECO:0000256" key="8">
    <source>
        <dbReference type="PIRSR" id="PIRSR602401-1"/>
    </source>
</evidence>
<keyword evidence="6 10" id="KW-1133">Transmembrane helix</keyword>
<dbReference type="Gene3D" id="1.10.630.10">
    <property type="entry name" value="Cytochrome P450"/>
    <property type="match status" value="1"/>
</dbReference>
<evidence type="ECO:0008006" key="12">
    <source>
        <dbReference type="Google" id="ProtNLM"/>
    </source>
</evidence>
<evidence type="ECO:0000313" key="11">
    <source>
        <dbReference type="EMBL" id="JAU21959.1"/>
    </source>
</evidence>
<evidence type="ECO:0000256" key="2">
    <source>
        <dbReference type="ARBA" id="ARBA00010617"/>
    </source>
</evidence>
<dbReference type="AlphaFoldDB" id="A0A1J3DS50"/>
<accession>A0A1J3DS50</accession>
<protein>
    <recommendedName>
        <fullName evidence="12">Cytochrome P450 708A2</fullName>
    </recommendedName>
</protein>
<feature type="binding site" description="axial binding residue" evidence="8">
    <location>
        <position position="422"/>
    </location>
    <ligand>
        <name>heme</name>
        <dbReference type="ChEBI" id="CHEBI:30413"/>
    </ligand>
    <ligandPart>
        <name>Fe</name>
        <dbReference type="ChEBI" id="CHEBI:18248"/>
    </ligandPart>
</feature>
<dbReference type="InterPro" id="IPR001128">
    <property type="entry name" value="Cyt_P450"/>
</dbReference>
<keyword evidence="5 8" id="KW-0479">Metal-binding</keyword>
<sequence>MTEILQYVWPVIVSLFVVKLSMWIYRWSNPIGKEKLPPGSMGFPIIGETLEFSKPHDIIEISQFLTKRIRRYGPVFRTSLFGGKVIISTDSEVTMEIGKGNAVLGVPESVTRLFGEDNLFNQSNESHKHVKNLTLQMLGSHALKLRMVQDIDLLARRHIDIEAMSGCLDIKATAMKITIHCISKKVMGDMDPEDAKELELCWGGFPGGWFGFSYNIPGTAFYRLLKARKKMMTLIRKMVVKKRSAGEDLGEFFDIIFREMERDGETVSLDNAIQYIYTFFLLNLETTPRFLVGAVKLISDHPEVMQELRREHEAFVQNKTDKEAGLSWEDYKSMTFTQMVINEALRITSTFPTVLRKITHDVEVRGYTIPAGWTFLGFPINHFNEEKYDDPFSFNPWRWKGKDLNATVSKTFLPFGVGTRLCPGAEFAKMQITIFLHHLSRYRWSMNSDTKILRQYILLFPQGTNVQITGRY</sequence>
<dbReference type="InterPro" id="IPR002401">
    <property type="entry name" value="Cyt_P450_E_grp-I"/>
</dbReference>
<feature type="transmembrane region" description="Helical" evidence="10">
    <location>
        <begin position="6"/>
        <end position="25"/>
    </location>
</feature>
<evidence type="ECO:0000256" key="7">
    <source>
        <dbReference type="ARBA" id="ARBA00023004"/>
    </source>
</evidence>
<dbReference type="GO" id="GO:0016705">
    <property type="term" value="F:oxidoreductase activity, acting on paired donors, with incorporation or reduction of molecular oxygen"/>
    <property type="evidence" value="ECO:0007669"/>
    <property type="project" value="InterPro"/>
</dbReference>
<keyword evidence="10" id="KW-0472">Membrane</keyword>